<evidence type="ECO:0000313" key="1">
    <source>
        <dbReference type="Ensembl" id="ENSHCOP00000011234.1"/>
    </source>
</evidence>
<evidence type="ECO:0000313" key="2">
    <source>
        <dbReference type="Proteomes" id="UP000264820"/>
    </source>
</evidence>
<dbReference type="InterPro" id="IPR032675">
    <property type="entry name" value="LRR_dom_sf"/>
</dbReference>
<dbReference type="InterPro" id="IPR001611">
    <property type="entry name" value="Leu-rich_rpt"/>
</dbReference>
<proteinExistence type="predicted"/>
<dbReference type="SMART" id="SM00367">
    <property type="entry name" value="LRR_CC"/>
    <property type="match status" value="3"/>
</dbReference>
<name>A0A3Q3DG13_HIPCM</name>
<dbReference type="STRING" id="109280.ENSHCOP00000011234"/>
<protein>
    <recommendedName>
        <fullName evidence="3">F-box and leucine-rich repeat protein 17</fullName>
    </recommendedName>
</protein>
<dbReference type="Ensembl" id="ENSHCOT00000017891.1">
    <property type="protein sequence ID" value="ENSHCOP00000011234.1"/>
    <property type="gene ID" value="ENSHCOG00000014014.1"/>
</dbReference>
<organism evidence="1 2">
    <name type="scientific">Hippocampus comes</name>
    <name type="common">Tiger tail seahorse</name>
    <dbReference type="NCBI Taxonomy" id="109280"/>
    <lineage>
        <taxon>Eukaryota</taxon>
        <taxon>Metazoa</taxon>
        <taxon>Chordata</taxon>
        <taxon>Craniata</taxon>
        <taxon>Vertebrata</taxon>
        <taxon>Euteleostomi</taxon>
        <taxon>Actinopterygii</taxon>
        <taxon>Neopterygii</taxon>
        <taxon>Teleostei</taxon>
        <taxon>Neoteleostei</taxon>
        <taxon>Acanthomorphata</taxon>
        <taxon>Syngnathiaria</taxon>
        <taxon>Syngnathiformes</taxon>
        <taxon>Syngnathoidei</taxon>
        <taxon>Syngnathidae</taxon>
        <taxon>Hippocampus</taxon>
    </lineage>
</organism>
<dbReference type="InterPro" id="IPR006553">
    <property type="entry name" value="Leu-rich_rpt_Cys-con_subtyp"/>
</dbReference>
<dbReference type="Gene3D" id="3.80.10.10">
    <property type="entry name" value="Ribonuclease Inhibitor"/>
    <property type="match status" value="1"/>
</dbReference>
<accession>A0A3Q3DG13</accession>
<sequence>MQPSELKQIGRCTKYGAEICHTFELCSHICRRLIPQCNMSHMEGLHLQTQPYKSCLSEGNISVLDSQVQVLQMSLSLLCCRCVEIIAKEGRSLKELYLVSCKITDHALIAIGQYSSTIETVDAGWCKDITDQGAMQIAESSKSLRYLGLMRCDKVNEETVERLVVQYPHIVFSTVMQDCKRTLERAYQMGWSPSASNAL</sequence>
<reference evidence="1" key="1">
    <citation type="submission" date="2025-08" db="UniProtKB">
        <authorList>
            <consortium name="Ensembl"/>
        </authorList>
    </citation>
    <scope>IDENTIFICATION</scope>
</reference>
<dbReference type="Proteomes" id="UP000264820">
    <property type="component" value="Unplaced"/>
</dbReference>
<evidence type="ECO:0008006" key="3">
    <source>
        <dbReference type="Google" id="ProtNLM"/>
    </source>
</evidence>
<keyword evidence="2" id="KW-1185">Reference proteome</keyword>
<dbReference type="SUPFAM" id="SSF52047">
    <property type="entry name" value="RNI-like"/>
    <property type="match status" value="1"/>
</dbReference>
<dbReference type="AlphaFoldDB" id="A0A3Q3DG13"/>
<reference evidence="1" key="2">
    <citation type="submission" date="2025-09" db="UniProtKB">
        <authorList>
            <consortium name="Ensembl"/>
        </authorList>
    </citation>
    <scope>IDENTIFICATION</scope>
</reference>
<dbReference type="Pfam" id="PF13516">
    <property type="entry name" value="LRR_6"/>
    <property type="match status" value="1"/>
</dbReference>
<dbReference type="GeneTree" id="ENSGT00940000156973"/>